<proteinExistence type="predicted"/>
<evidence type="ECO:0000313" key="2">
    <source>
        <dbReference type="Proteomes" id="UP000451233"/>
    </source>
</evidence>
<dbReference type="AlphaFoldDB" id="A0A7K1XUZ5"/>
<dbReference type="InterPro" id="IPR014519">
    <property type="entry name" value="UCP024492"/>
</dbReference>
<dbReference type="PIRSF" id="PIRSF024492">
    <property type="entry name" value="UCP024492"/>
    <property type="match status" value="1"/>
</dbReference>
<gene>
    <name evidence="1" type="ORF">GS398_03320</name>
</gene>
<dbReference type="InterPro" id="IPR007438">
    <property type="entry name" value="DUF488"/>
</dbReference>
<dbReference type="Proteomes" id="UP000451233">
    <property type="component" value="Unassembled WGS sequence"/>
</dbReference>
<dbReference type="Pfam" id="PF04343">
    <property type="entry name" value="DUF488"/>
    <property type="match status" value="1"/>
</dbReference>
<keyword evidence="2" id="KW-1185">Reference proteome</keyword>
<evidence type="ECO:0000313" key="1">
    <source>
        <dbReference type="EMBL" id="MXV14316.1"/>
    </source>
</evidence>
<sequence>MSYHPVYTIGHGTRKAGDFLNLLKRFGIEYLIDVRSAPYSKYNPQYNRFALKAFLEQHGIRYVFMGDAMGGRPGDPGCYHAEGKVDYSVVKTKEFFRQGIERLKKAHIQGLKVAVMCSESKPCECHRSKLIGEVLRDDGIFLQHIDERGNVKHQIEVMNELNKGVSAISLFGDDPV</sequence>
<dbReference type="PANTHER" id="PTHR39337:SF1">
    <property type="entry name" value="BLR5642 PROTEIN"/>
    <property type="match status" value="1"/>
</dbReference>
<accession>A0A7K1XUZ5</accession>
<comment type="caution">
    <text evidence="1">The sequence shown here is derived from an EMBL/GenBank/DDBJ whole genome shotgun (WGS) entry which is preliminary data.</text>
</comment>
<name>A0A7K1XUZ5_9SPHI</name>
<reference evidence="1 2" key="1">
    <citation type="submission" date="2019-11" db="EMBL/GenBank/DDBJ databases">
        <title>Pedobacter sp. HMF7056 Genome sequencing and assembly.</title>
        <authorList>
            <person name="Kang H."/>
            <person name="Kim H."/>
            <person name="Joh K."/>
        </authorList>
    </citation>
    <scope>NUCLEOTIDE SEQUENCE [LARGE SCALE GENOMIC DNA]</scope>
    <source>
        <strain evidence="1 2">HMF7056</strain>
    </source>
</reference>
<dbReference type="PANTHER" id="PTHR39337">
    <property type="entry name" value="BLR5642 PROTEIN"/>
    <property type="match status" value="1"/>
</dbReference>
<protein>
    <submittedName>
        <fullName evidence="1">DUF488 family protein</fullName>
    </submittedName>
</protein>
<dbReference type="EMBL" id="WVHS01000001">
    <property type="protein sequence ID" value="MXV14316.1"/>
    <property type="molecule type" value="Genomic_DNA"/>
</dbReference>
<organism evidence="1 2">
    <name type="scientific">Hufsiella ginkgonis</name>
    <dbReference type="NCBI Taxonomy" id="2695274"/>
    <lineage>
        <taxon>Bacteria</taxon>
        <taxon>Pseudomonadati</taxon>
        <taxon>Bacteroidota</taxon>
        <taxon>Sphingobacteriia</taxon>
        <taxon>Sphingobacteriales</taxon>
        <taxon>Sphingobacteriaceae</taxon>
        <taxon>Hufsiella</taxon>
    </lineage>
</organism>